<proteinExistence type="predicted"/>
<sequence length="710" mass="84620">MNSNDETIEDEIDNKMSMKVIKDNEIIIKDGDLDNKISNKDVNNSKMMIEENLEENCLFNRNEDNCTIVKNSLEGTFSEIESDNSSDELDLLSMDKTVNNLFGIENEKIDLIEENNKEDEENKRNPMDNKIIDDSSKYKKLRNTNKGVEKRKAETSINNENSNKKLKPIFNLKDEIKHKDDIDKFINFDFDKFEKEYESNIENPDKSREIQNNEQSSSNLFSNIYDDDIPLTKKETKELKEFMNIEQKKFSMIIINIFPDFRNQFNDWYNELTVKNSDSSNTKYLRNNKEKKNKNLYEMCLTDISMCKLIISQKLFYIYFKDKIKTFKDNYLELLLKIVCFERNIAYSRSAMISIKELFLRKEIYNKIYGDYDNAVEAITDQKLIKLLYSPVDFFKRILSYYGFRVKEYDQQINKIKNSIDNLESDNKKIYEEIDNYADSIKEFALCNTIQYNVLDNEEFQDQIKKNINNEYSFLPIKNIRIVIELIELLSIFCINNKIEFYPSEIIFLISILYMDNNVKNIKDVLQYTIKHIVQSLDVKTWEKESSNLAKLFLYFYNQSIIYQHHILTIFTFSDCHPRITKFKSSIAKLFIKPSLFNDLFDNNKLYPISKFVEDTLLYDEKIYNLNDSTDFQEIYYRISIYFHCFGFIDEVSKSENKELIQKTTKKLWVLHNRIPDMLATHIDRTFSKNFILQLVQYLNSLFIQEKVTI</sequence>
<dbReference type="OrthoDB" id="5599613at2759"/>
<gene>
    <name evidence="2" type="ORF">BCR36DRAFT_583516</name>
</gene>
<organism evidence="2 3">
    <name type="scientific">Piromyces finnis</name>
    <dbReference type="NCBI Taxonomy" id="1754191"/>
    <lineage>
        <taxon>Eukaryota</taxon>
        <taxon>Fungi</taxon>
        <taxon>Fungi incertae sedis</taxon>
        <taxon>Chytridiomycota</taxon>
        <taxon>Chytridiomycota incertae sedis</taxon>
        <taxon>Neocallimastigomycetes</taxon>
        <taxon>Neocallimastigales</taxon>
        <taxon>Neocallimastigaceae</taxon>
        <taxon>Piromyces</taxon>
    </lineage>
</organism>
<reference evidence="2 3" key="1">
    <citation type="submission" date="2016-08" db="EMBL/GenBank/DDBJ databases">
        <title>Genomes of anaerobic fungi encode conserved fungal cellulosomes for biomass hydrolysis.</title>
        <authorList>
            <consortium name="DOE Joint Genome Institute"/>
            <person name="Haitjema C.H."/>
            <person name="Gilmore S.P."/>
            <person name="Henske J.K."/>
            <person name="Solomon K.V."/>
            <person name="De Groot R."/>
            <person name="Kuo A."/>
            <person name="Mondo S.J."/>
            <person name="Salamov A.A."/>
            <person name="Labutti K."/>
            <person name="Zhao Z."/>
            <person name="Chiniquy J."/>
            <person name="Barry K."/>
            <person name="Brewer H.M."/>
            <person name="Purvine S.O."/>
            <person name="Wright A.T."/>
            <person name="Boxma B."/>
            <person name="Van Alen T."/>
            <person name="Hackstein J.H."/>
            <person name="Baker S.E."/>
            <person name="Grigoriev I.V."/>
            <person name="O'Malley M.A."/>
        </authorList>
    </citation>
    <scope>NUCLEOTIDE SEQUENCE [LARGE SCALE GENOMIC DNA]</scope>
    <source>
        <strain evidence="3">finn</strain>
    </source>
</reference>
<dbReference type="Proteomes" id="UP000193719">
    <property type="component" value="Unassembled WGS sequence"/>
</dbReference>
<name>A0A1Y1VAN3_9FUNG</name>
<evidence type="ECO:0000256" key="1">
    <source>
        <dbReference type="SAM" id="Coils"/>
    </source>
</evidence>
<accession>A0A1Y1VAN3</accession>
<evidence type="ECO:0000313" key="2">
    <source>
        <dbReference type="EMBL" id="ORX50385.1"/>
    </source>
</evidence>
<evidence type="ECO:0000313" key="3">
    <source>
        <dbReference type="Proteomes" id="UP000193719"/>
    </source>
</evidence>
<feature type="coiled-coil region" evidence="1">
    <location>
        <begin position="406"/>
        <end position="440"/>
    </location>
</feature>
<comment type="caution">
    <text evidence="2">The sequence shown here is derived from an EMBL/GenBank/DDBJ whole genome shotgun (WGS) entry which is preliminary data.</text>
</comment>
<protein>
    <submittedName>
        <fullName evidence="2">Uncharacterized protein</fullName>
    </submittedName>
</protein>
<keyword evidence="3" id="KW-1185">Reference proteome</keyword>
<reference evidence="2 3" key="2">
    <citation type="submission" date="2016-08" db="EMBL/GenBank/DDBJ databases">
        <title>Pervasive Adenine N6-methylation of Active Genes in Fungi.</title>
        <authorList>
            <consortium name="DOE Joint Genome Institute"/>
            <person name="Mondo S.J."/>
            <person name="Dannebaum R.O."/>
            <person name="Kuo R.C."/>
            <person name="Labutti K."/>
            <person name="Haridas S."/>
            <person name="Kuo A."/>
            <person name="Salamov A."/>
            <person name="Ahrendt S.R."/>
            <person name="Lipzen A."/>
            <person name="Sullivan W."/>
            <person name="Andreopoulos W.B."/>
            <person name="Clum A."/>
            <person name="Lindquist E."/>
            <person name="Daum C."/>
            <person name="Ramamoorthy G.K."/>
            <person name="Gryganskyi A."/>
            <person name="Culley D."/>
            <person name="Magnuson J.K."/>
            <person name="James T.Y."/>
            <person name="O'Malley M.A."/>
            <person name="Stajich J.E."/>
            <person name="Spatafora J.W."/>
            <person name="Visel A."/>
            <person name="Grigoriev I.V."/>
        </authorList>
    </citation>
    <scope>NUCLEOTIDE SEQUENCE [LARGE SCALE GENOMIC DNA]</scope>
    <source>
        <strain evidence="3">finn</strain>
    </source>
</reference>
<keyword evidence="1" id="KW-0175">Coiled coil</keyword>
<dbReference type="AlphaFoldDB" id="A0A1Y1VAN3"/>
<dbReference type="EMBL" id="MCFH01000021">
    <property type="protein sequence ID" value="ORX50385.1"/>
    <property type="molecule type" value="Genomic_DNA"/>
</dbReference>
<dbReference type="STRING" id="1754191.A0A1Y1VAN3"/>